<dbReference type="RefSeq" id="WP_112284213.1">
    <property type="nucleotide sequence ID" value="NZ_MASW01000006.1"/>
</dbReference>
<evidence type="ECO:0000259" key="1">
    <source>
        <dbReference type="Pfam" id="PF19694"/>
    </source>
</evidence>
<dbReference type="EMBL" id="MASW01000006">
    <property type="protein sequence ID" value="PXY20988.1"/>
    <property type="molecule type" value="Genomic_DNA"/>
</dbReference>
<dbReference type="InterPro" id="IPR045676">
    <property type="entry name" value="DUF6194"/>
</dbReference>
<comment type="caution">
    <text evidence="2">The sequence shown here is derived from an EMBL/GenBank/DDBJ whole genome shotgun (WGS) entry which is preliminary data.</text>
</comment>
<proteinExistence type="predicted"/>
<dbReference type="Pfam" id="PF19694">
    <property type="entry name" value="DUF6194"/>
    <property type="match status" value="1"/>
</dbReference>
<keyword evidence="3" id="KW-1185">Reference proteome</keyword>
<feature type="domain" description="DUF6194" evidence="1">
    <location>
        <begin position="1"/>
        <end position="149"/>
    </location>
</feature>
<name>A0A2V4AL12_9PSEU</name>
<organism evidence="2 3">
    <name type="scientific">Prauserella muralis</name>
    <dbReference type="NCBI Taxonomy" id="588067"/>
    <lineage>
        <taxon>Bacteria</taxon>
        <taxon>Bacillati</taxon>
        <taxon>Actinomycetota</taxon>
        <taxon>Actinomycetes</taxon>
        <taxon>Pseudonocardiales</taxon>
        <taxon>Pseudonocardiaceae</taxon>
        <taxon>Prauserella</taxon>
    </lineage>
</organism>
<gene>
    <name evidence="2" type="ORF">BAY60_26260</name>
</gene>
<evidence type="ECO:0000313" key="2">
    <source>
        <dbReference type="EMBL" id="PXY20988.1"/>
    </source>
</evidence>
<accession>A0A2V4AL12</accession>
<reference evidence="2 3" key="1">
    <citation type="submission" date="2016-07" db="EMBL/GenBank/DDBJ databases">
        <title>Draft genome sequence of Prauserella muralis DSM 45305, isolated from a mould-covered wall in an indoor environment.</title>
        <authorList>
            <person name="Ruckert C."/>
            <person name="Albersmeier A."/>
            <person name="Jiang C.-L."/>
            <person name="Jiang Y."/>
            <person name="Kalinowski J."/>
            <person name="Schneider O."/>
            <person name="Winkler A."/>
            <person name="Zotchev S.B."/>
        </authorList>
    </citation>
    <scope>NUCLEOTIDE SEQUENCE [LARGE SCALE GENOMIC DNA]</scope>
    <source>
        <strain evidence="2 3">DSM 45305</strain>
    </source>
</reference>
<dbReference type="Proteomes" id="UP000249915">
    <property type="component" value="Unassembled WGS sequence"/>
</dbReference>
<dbReference type="OrthoDB" id="9783727at2"/>
<protein>
    <recommendedName>
        <fullName evidence="1">DUF6194 domain-containing protein</fullName>
    </recommendedName>
</protein>
<sequence length="156" mass="17196">MNASELTRHLAATFEGVRVLEHAGDSFLVYDPDGDLPNERMFPFVTVVAGDTYDTASALDRPGAYRLNIGVTKATYTARFGAPPTERGEGGVLDTGFDYAERDQLLPHPVYASQYWVCVVSPSDETLEAVRPLLTEAYEFAARKYANQRARRGTVS</sequence>
<dbReference type="AlphaFoldDB" id="A0A2V4AL12"/>
<evidence type="ECO:0000313" key="3">
    <source>
        <dbReference type="Proteomes" id="UP000249915"/>
    </source>
</evidence>